<dbReference type="InterPro" id="IPR036236">
    <property type="entry name" value="Znf_C2H2_sf"/>
</dbReference>
<dbReference type="Pfam" id="PF10357">
    <property type="entry name" value="WH_KIN17"/>
    <property type="match status" value="1"/>
</dbReference>
<feature type="compositionally biased region" description="Gly residues" evidence="5">
    <location>
        <begin position="273"/>
        <end position="286"/>
    </location>
</feature>
<keyword evidence="8" id="KW-1185">Reference proteome</keyword>
<dbReference type="InterPro" id="IPR038254">
    <property type="entry name" value="KIN17_WH-like_sf"/>
</dbReference>
<dbReference type="Gene3D" id="2.30.30.140">
    <property type="match status" value="1"/>
</dbReference>
<keyword evidence="3" id="KW-0863">Zinc-finger</keyword>
<dbReference type="InterPro" id="IPR041330">
    <property type="entry name" value="KN17_SH3"/>
</dbReference>
<dbReference type="PANTHER" id="PTHR12805">
    <property type="entry name" value="KIN17 KIN, ANTIGENIC DETERMINANT OF RECA PROTEIN HOMOLOG"/>
    <property type="match status" value="1"/>
</dbReference>
<proteinExistence type="inferred from homology"/>
<evidence type="ECO:0000256" key="5">
    <source>
        <dbReference type="SAM" id="MobiDB-lite"/>
    </source>
</evidence>
<dbReference type="EMBL" id="BMAR01000069">
    <property type="protein sequence ID" value="GFR52671.1"/>
    <property type="molecule type" value="Genomic_DNA"/>
</dbReference>
<evidence type="ECO:0000256" key="3">
    <source>
        <dbReference type="ARBA" id="ARBA00022771"/>
    </source>
</evidence>
<evidence type="ECO:0000256" key="4">
    <source>
        <dbReference type="ARBA" id="ARBA00022833"/>
    </source>
</evidence>
<keyword evidence="4" id="KW-0862">Zinc</keyword>
<dbReference type="GO" id="GO:0006974">
    <property type="term" value="P:DNA damage response"/>
    <property type="evidence" value="ECO:0007669"/>
    <property type="project" value="TreeGrafter"/>
</dbReference>
<comment type="caution">
    <text evidence="7">The sequence shown here is derived from an EMBL/GenBank/DDBJ whole genome shotgun (WGS) entry which is preliminary data.</text>
</comment>
<accession>A0AAD3HTS3</accession>
<dbReference type="FunFam" id="2.30.30.30:FF:000021">
    <property type="entry name" value="DNA/RNA-binding protein KIN17, putative"/>
    <property type="match status" value="1"/>
</dbReference>
<dbReference type="Gene3D" id="2.30.30.30">
    <property type="match status" value="1"/>
</dbReference>
<dbReference type="GO" id="GO:0006260">
    <property type="term" value="P:DNA replication"/>
    <property type="evidence" value="ECO:0007669"/>
    <property type="project" value="TreeGrafter"/>
</dbReference>
<dbReference type="SMART" id="SM01253">
    <property type="entry name" value="Kin17_mid"/>
    <property type="match status" value="1"/>
</dbReference>
<dbReference type="Pfam" id="PF18131">
    <property type="entry name" value="KN17_SH3"/>
    <property type="match status" value="1"/>
</dbReference>
<feature type="compositionally biased region" description="Gly residues" evidence="5">
    <location>
        <begin position="442"/>
        <end position="470"/>
    </location>
</feature>
<dbReference type="GO" id="GO:0008270">
    <property type="term" value="F:zinc ion binding"/>
    <property type="evidence" value="ECO:0007669"/>
    <property type="project" value="UniProtKB-KW"/>
</dbReference>
<feature type="domain" description="C2H2-type" evidence="6">
    <location>
        <begin position="28"/>
        <end position="50"/>
    </location>
</feature>
<comment type="similarity">
    <text evidence="1">Belongs to the KIN17 family.</text>
</comment>
<dbReference type="SUPFAM" id="SSF57667">
    <property type="entry name" value="beta-beta-alpha zinc fingers"/>
    <property type="match status" value="1"/>
</dbReference>
<evidence type="ECO:0000259" key="6">
    <source>
        <dbReference type="PROSITE" id="PS00028"/>
    </source>
</evidence>
<feature type="region of interest" description="Disordered" evidence="5">
    <location>
        <begin position="183"/>
        <end position="203"/>
    </location>
</feature>
<dbReference type="InterPro" id="IPR014722">
    <property type="entry name" value="Rib_uL2_dom2"/>
</dbReference>
<sequence length="470" mass="50734">MGKNDFLTPKAIANRIKSKGLQKLRWYCQLCQKQCRDENGFKCHQTSEGHKRQMELFGMNAHRVVEGYSEEFESAFMEHLRRAHPFSRVLAKNVYNEYITDRHHVHMNSTRWLTLTEFVKYLGKSGQCKVEETEKGWYITLIHKDPKMQLEEERRNKRSEVEREEEERHMAALQEQIERAKRARLEKGEPLSEEEEDEEAHCLQRDETEGPIKLSLAAPQPAAAAAAAAVAGGAGTSGGAVAAGLGRLGAAAARGLPTAAPVSVFGDDEDGEAGGGGGGRPTGHGGPTHKRSKLDELMQAELRAKSNAAASSSSAAPEGGKRLDYWLAPGIVVKVLAKELKEHGYYKQKGVVERVVERYVAEVAMLGDGAVVRVDQAQLETVIPSPGGAVLVVNGAHRGCRGTLLSIDTARYQAQVRLTEGPGRGREVWLEYEDVCKLDSGGSSGGGGGGSDDGKHGGSGGGAGAGSSRR</sequence>
<evidence type="ECO:0000313" key="8">
    <source>
        <dbReference type="Proteomes" id="UP001054857"/>
    </source>
</evidence>
<reference evidence="7 8" key="1">
    <citation type="journal article" date="2021" name="Sci. Rep.">
        <title>Genome sequencing of the multicellular alga Astrephomene provides insights into convergent evolution of germ-soma differentiation.</title>
        <authorList>
            <person name="Yamashita S."/>
            <person name="Yamamoto K."/>
            <person name="Matsuzaki R."/>
            <person name="Suzuki S."/>
            <person name="Yamaguchi H."/>
            <person name="Hirooka S."/>
            <person name="Minakuchi Y."/>
            <person name="Miyagishima S."/>
            <person name="Kawachi M."/>
            <person name="Toyoda A."/>
            <person name="Nozaki H."/>
        </authorList>
    </citation>
    <scope>NUCLEOTIDE SEQUENCE [LARGE SCALE GENOMIC DNA]</scope>
    <source>
        <strain evidence="7 8">NIES-4017</strain>
    </source>
</reference>
<dbReference type="PANTHER" id="PTHR12805:SF0">
    <property type="entry name" value="DNA_RNA-BINDING PROTEIN KIN17"/>
    <property type="match status" value="1"/>
</dbReference>
<dbReference type="Pfam" id="PF25095">
    <property type="entry name" value="C2H2-zf_KIN17"/>
    <property type="match status" value="1"/>
</dbReference>
<organism evidence="7 8">
    <name type="scientific">Astrephomene gubernaculifera</name>
    <dbReference type="NCBI Taxonomy" id="47775"/>
    <lineage>
        <taxon>Eukaryota</taxon>
        <taxon>Viridiplantae</taxon>
        <taxon>Chlorophyta</taxon>
        <taxon>core chlorophytes</taxon>
        <taxon>Chlorophyceae</taxon>
        <taxon>CS clade</taxon>
        <taxon>Chlamydomonadales</taxon>
        <taxon>Astrephomenaceae</taxon>
        <taxon>Astrephomene</taxon>
    </lineage>
</organism>
<dbReference type="InterPro" id="IPR013087">
    <property type="entry name" value="Znf_C2H2_type"/>
</dbReference>
<dbReference type="InterPro" id="IPR019447">
    <property type="entry name" value="DNA/RNA-bd_Kin17_WH-like_dom"/>
</dbReference>
<dbReference type="AlphaFoldDB" id="A0AAD3HTS3"/>
<evidence type="ECO:0000313" key="7">
    <source>
        <dbReference type="EMBL" id="GFR52671.1"/>
    </source>
</evidence>
<dbReference type="PROSITE" id="PS00028">
    <property type="entry name" value="ZINC_FINGER_C2H2_1"/>
    <property type="match status" value="1"/>
</dbReference>
<dbReference type="Pfam" id="PF25092">
    <property type="entry name" value="SH3_KIN17_C"/>
    <property type="match status" value="1"/>
</dbReference>
<protein>
    <recommendedName>
        <fullName evidence="6">C2H2-type domain-containing protein</fullName>
    </recommendedName>
</protein>
<keyword evidence="2" id="KW-0479">Metal-binding</keyword>
<feature type="region of interest" description="Disordered" evidence="5">
    <location>
        <begin position="150"/>
        <end position="169"/>
    </location>
</feature>
<evidence type="ECO:0000256" key="2">
    <source>
        <dbReference type="ARBA" id="ARBA00022723"/>
    </source>
</evidence>
<dbReference type="InterPro" id="IPR041995">
    <property type="entry name" value="KOW_KIN17"/>
</dbReference>
<dbReference type="GO" id="GO:0003690">
    <property type="term" value="F:double-stranded DNA binding"/>
    <property type="evidence" value="ECO:0007669"/>
    <property type="project" value="TreeGrafter"/>
</dbReference>
<gene>
    <name evidence="7" type="ORF">Agub_g15295</name>
</gene>
<name>A0AAD3HTS3_9CHLO</name>
<feature type="region of interest" description="Disordered" evidence="5">
    <location>
        <begin position="263"/>
        <end position="291"/>
    </location>
</feature>
<evidence type="ECO:0000256" key="1">
    <source>
        <dbReference type="ARBA" id="ARBA00008517"/>
    </source>
</evidence>
<dbReference type="InterPro" id="IPR037321">
    <property type="entry name" value="KIN17-like"/>
</dbReference>
<dbReference type="Proteomes" id="UP001054857">
    <property type="component" value="Unassembled WGS sequence"/>
</dbReference>
<dbReference type="FunFam" id="1.10.10.2030:FF:000001">
    <property type="entry name" value="DNA/RNA-binding protein KIN17, putative"/>
    <property type="match status" value="1"/>
</dbReference>
<dbReference type="GO" id="GO:0005634">
    <property type="term" value="C:nucleus"/>
    <property type="evidence" value="ECO:0007669"/>
    <property type="project" value="TreeGrafter"/>
</dbReference>
<dbReference type="Gene3D" id="1.10.10.2030">
    <property type="entry name" value="DNA/RNA-binding protein Kin17, conserved domain"/>
    <property type="match status" value="1"/>
</dbReference>
<dbReference type="InterPro" id="IPR056767">
    <property type="entry name" value="C2H2-Znf_KIN17"/>
</dbReference>
<feature type="region of interest" description="Disordered" evidence="5">
    <location>
        <begin position="441"/>
        <end position="470"/>
    </location>
</feature>
<dbReference type="CDD" id="cd13155">
    <property type="entry name" value="KOW_KIN17"/>
    <property type="match status" value="1"/>
</dbReference>